<feature type="signal peptide" evidence="2">
    <location>
        <begin position="1"/>
        <end position="16"/>
    </location>
</feature>
<organism evidence="3 4">
    <name type="scientific">Ramularia collo-cygni</name>
    <dbReference type="NCBI Taxonomy" id="112498"/>
    <lineage>
        <taxon>Eukaryota</taxon>
        <taxon>Fungi</taxon>
        <taxon>Dikarya</taxon>
        <taxon>Ascomycota</taxon>
        <taxon>Pezizomycotina</taxon>
        <taxon>Dothideomycetes</taxon>
        <taxon>Dothideomycetidae</taxon>
        <taxon>Mycosphaerellales</taxon>
        <taxon>Mycosphaerellaceae</taxon>
        <taxon>Ramularia</taxon>
    </lineage>
</organism>
<evidence type="ECO:0000313" key="3">
    <source>
        <dbReference type="EMBL" id="CZT17800.1"/>
    </source>
</evidence>
<evidence type="ECO:0000256" key="2">
    <source>
        <dbReference type="SAM" id="SignalP"/>
    </source>
</evidence>
<feature type="compositionally biased region" description="Basic and acidic residues" evidence="1">
    <location>
        <begin position="174"/>
        <end position="185"/>
    </location>
</feature>
<dbReference type="Proteomes" id="UP000225277">
    <property type="component" value="Unassembled WGS sequence"/>
</dbReference>
<dbReference type="EMBL" id="FJUY01000004">
    <property type="protein sequence ID" value="CZT17800.1"/>
    <property type="molecule type" value="Genomic_DNA"/>
</dbReference>
<keyword evidence="4" id="KW-1185">Reference proteome</keyword>
<gene>
    <name evidence="3" type="ORF">RCC_03636</name>
</gene>
<reference evidence="3 4" key="1">
    <citation type="submission" date="2016-03" db="EMBL/GenBank/DDBJ databases">
        <authorList>
            <person name="Ploux O."/>
        </authorList>
    </citation>
    <scope>NUCLEOTIDE SEQUENCE [LARGE SCALE GENOMIC DNA]</scope>
    <source>
        <strain evidence="3 4">URUG2</strain>
    </source>
</reference>
<protein>
    <submittedName>
        <fullName evidence="3">Uncharacterized protein</fullName>
    </submittedName>
</protein>
<feature type="region of interest" description="Disordered" evidence="1">
    <location>
        <begin position="164"/>
        <end position="190"/>
    </location>
</feature>
<name>A0A2D3UXA8_9PEZI</name>
<sequence length="330" mass="35736">MRVHALAFAFAALATAAPIPGDREKTKPGVPGGTPVQFEEVSRPGQVCAGWKVHAVEKGDKHNQPVIAPECKGWEPDEGNETTYQIATIKLVSGCSIWKVENRDNYVRPVCGDAPHARRESMAVNLEFEGSIAAAPKKAMAPKGLFKDVQMTIHTLQAQLAQAQHKSQLADAHQSGHVEGEKPEANSDEQNTLQELQKTVQSMQTRLAKARFSVHSYFGKVRAFGAKKMALLPDGIDQGVLQDLQHSVHTLQAQLAQARHMVHAHTGLGGAAKQMAASGLDQGTLQDMQHTARELQTKLSKVRHALHAHIAGRKALPEVLSEGVSVKEEA</sequence>
<evidence type="ECO:0000313" key="4">
    <source>
        <dbReference type="Proteomes" id="UP000225277"/>
    </source>
</evidence>
<dbReference type="RefSeq" id="XP_023624691.1">
    <property type="nucleotide sequence ID" value="XM_023768923.1"/>
</dbReference>
<accession>A0A2D3UXA8</accession>
<proteinExistence type="predicted"/>
<feature type="chain" id="PRO_5013669458" evidence="2">
    <location>
        <begin position="17"/>
        <end position="330"/>
    </location>
</feature>
<evidence type="ECO:0000256" key="1">
    <source>
        <dbReference type="SAM" id="MobiDB-lite"/>
    </source>
</evidence>
<dbReference type="AlphaFoldDB" id="A0A2D3UXA8"/>
<keyword evidence="2" id="KW-0732">Signal</keyword>
<dbReference type="GeneID" id="35598835"/>